<name>A0A934WQL3_9BURK</name>
<evidence type="ECO:0000313" key="4">
    <source>
        <dbReference type="Proteomes" id="UP000630528"/>
    </source>
</evidence>
<dbReference type="CDD" id="cd07012">
    <property type="entry name" value="PBP2_Bug_TTT"/>
    <property type="match status" value="1"/>
</dbReference>
<evidence type="ECO:0000256" key="1">
    <source>
        <dbReference type="ARBA" id="ARBA00006987"/>
    </source>
</evidence>
<dbReference type="PIRSF" id="PIRSF017082">
    <property type="entry name" value="YflP"/>
    <property type="match status" value="1"/>
</dbReference>
<dbReference type="EMBL" id="JAEPWM010000019">
    <property type="protein sequence ID" value="MBK6009393.1"/>
    <property type="molecule type" value="Genomic_DNA"/>
</dbReference>
<accession>A0A934WQL3</accession>
<dbReference type="Pfam" id="PF03401">
    <property type="entry name" value="TctC"/>
    <property type="match status" value="1"/>
</dbReference>
<dbReference type="RefSeq" id="WP_201177961.1">
    <property type="nucleotide sequence ID" value="NZ_JAEPWM010000019.1"/>
</dbReference>
<dbReference type="PANTHER" id="PTHR42928:SF5">
    <property type="entry name" value="BLR1237 PROTEIN"/>
    <property type="match status" value="1"/>
</dbReference>
<keyword evidence="2" id="KW-0732">Signal</keyword>
<keyword evidence="4" id="KW-1185">Reference proteome</keyword>
<dbReference type="SUPFAM" id="SSF53850">
    <property type="entry name" value="Periplasmic binding protein-like II"/>
    <property type="match status" value="1"/>
</dbReference>
<proteinExistence type="inferred from homology"/>
<comment type="caution">
    <text evidence="3">The sequence shown here is derived from an EMBL/GenBank/DDBJ whole genome shotgun (WGS) entry which is preliminary data.</text>
</comment>
<reference evidence="3" key="2">
    <citation type="submission" date="2021-01" db="EMBL/GenBank/DDBJ databases">
        <authorList>
            <person name="Kang M."/>
        </authorList>
    </citation>
    <scope>NUCLEOTIDE SEQUENCE</scope>
    <source>
        <strain evidence="3">KACC 17527</strain>
    </source>
</reference>
<organism evidence="3 4">
    <name type="scientific">Ramlibacter ginsenosidimutans</name>
    <dbReference type="NCBI Taxonomy" id="502333"/>
    <lineage>
        <taxon>Bacteria</taxon>
        <taxon>Pseudomonadati</taxon>
        <taxon>Pseudomonadota</taxon>
        <taxon>Betaproteobacteria</taxon>
        <taxon>Burkholderiales</taxon>
        <taxon>Comamonadaceae</taxon>
        <taxon>Ramlibacter</taxon>
    </lineage>
</organism>
<dbReference type="Gene3D" id="3.40.190.150">
    <property type="entry name" value="Bordetella uptake gene, domain 1"/>
    <property type="match status" value="1"/>
</dbReference>
<comment type="similarity">
    <text evidence="1">Belongs to the UPF0065 (bug) family.</text>
</comment>
<evidence type="ECO:0000313" key="3">
    <source>
        <dbReference type="EMBL" id="MBK6009393.1"/>
    </source>
</evidence>
<dbReference type="Gene3D" id="3.40.190.10">
    <property type="entry name" value="Periplasmic binding protein-like II"/>
    <property type="match status" value="1"/>
</dbReference>
<dbReference type="AlphaFoldDB" id="A0A934WQL3"/>
<feature type="signal peptide" evidence="2">
    <location>
        <begin position="1"/>
        <end position="24"/>
    </location>
</feature>
<dbReference type="PANTHER" id="PTHR42928">
    <property type="entry name" value="TRICARBOXYLATE-BINDING PROTEIN"/>
    <property type="match status" value="1"/>
</dbReference>
<dbReference type="InterPro" id="IPR005064">
    <property type="entry name" value="BUG"/>
</dbReference>
<evidence type="ECO:0000256" key="2">
    <source>
        <dbReference type="SAM" id="SignalP"/>
    </source>
</evidence>
<reference evidence="3" key="1">
    <citation type="journal article" date="2012" name="J. Microbiol. Biotechnol.">
        <title>Ramlibacter ginsenosidimutans sp. nov., with ginsenoside-converting activity.</title>
        <authorList>
            <person name="Wang L."/>
            <person name="An D.S."/>
            <person name="Kim S.G."/>
            <person name="Jin F.X."/>
            <person name="Kim S.C."/>
            <person name="Lee S.T."/>
            <person name="Im W.T."/>
        </authorList>
    </citation>
    <scope>NUCLEOTIDE SEQUENCE</scope>
    <source>
        <strain evidence="3">KACC 17527</strain>
    </source>
</reference>
<dbReference type="InterPro" id="IPR042100">
    <property type="entry name" value="Bug_dom1"/>
</dbReference>
<dbReference type="Proteomes" id="UP000630528">
    <property type="component" value="Unassembled WGS sequence"/>
</dbReference>
<protein>
    <submittedName>
        <fullName evidence="3">Tripartite tricarboxylate transporter substrate binding protein</fullName>
    </submittedName>
</protein>
<gene>
    <name evidence="3" type="ORF">JJB11_25115</name>
</gene>
<feature type="chain" id="PRO_5037311886" evidence="2">
    <location>
        <begin position="25"/>
        <end position="322"/>
    </location>
</feature>
<sequence>MIPKLAAFVVAAFALAGVVPEATAQGWPNRMTITVVVPLAPGDGGDMTARAMSEVLASDLEAPVVVVNKPGAGGALGVHSVISAHKDGYVVLFTQNSPLTIRRVLDPATANYDPLKDLVPLAITTRSPSVLVVRKDAPFRSFQEMVAYARRNPGRVRIGNAGPGSAGDLSVQVINSVAGTDLDSIPYKGAAPAVNDVIGGQVEGVILALGAVSAQIRSGTLRAIAISSEFPELPEVPTLTRLGYRQDLLGVWFAWMLPAGVPDNVVQELTAALHRATRNGEVASRLQPFGLVQDWEPASRVEAEITREYDMIVQVTSRLKKP</sequence>